<dbReference type="EMBL" id="CADCVO010000400">
    <property type="protein sequence ID" value="CAA9505762.1"/>
    <property type="molecule type" value="Genomic_DNA"/>
</dbReference>
<evidence type="ECO:0000313" key="1">
    <source>
        <dbReference type="EMBL" id="CAA9505762.1"/>
    </source>
</evidence>
<dbReference type="SUPFAM" id="SSF53756">
    <property type="entry name" value="UDP-Glycosyltransferase/glycogen phosphorylase"/>
    <property type="match status" value="1"/>
</dbReference>
<accession>A0A6J4SUD2</accession>
<dbReference type="PANTHER" id="PTHR12526:SF627">
    <property type="entry name" value="D-RHAMNOSYLTRANSFERASE WBPZ"/>
    <property type="match status" value="1"/>
</dbReference>
<dbReference type="GO" id="GO:0016740">
    <property type="term" value="F:transferase activity"/>
    <property type="evidence" value="ECO:0007669"/>
    <property type="project" value="UniProtKB-KW"/>
</dbReference>
<feature type="non-terminal residue" evidence="1">
    <location>
        <position position="1"/>
    </location>
</feature>
<protein>
    <submittedName>
        <fullName evidence="1">Glycosyl transferase, group 1</fullName>
    </submittedName>
</protein>
<proteinExistence type="predicted"/>
<dbReference type="Gene3D" id="3.40.50.2000">
    <property type="entry name" value="Glycogen Phosphorylase B"/>
    <property type="match status" value="2"/>
</dbReference>
<keyword evidence="1" id="KW-0808">Transferase</keyword>
<organism evidence="1">
    <name type="scientific">uncultured Solirubrobacteraceae bacterium</name>
    <dbReference type="NCBI Taxonomy" id="1162706"/>
    <lineage>
        <taxon>Bacteria</taxon>
        <taxon>Bacillati</taxon>
        <taxon>Actinomycetota</taxon>
        <taxon>Thermoleophilia</taxon>
        <taxon>Solirubrobacterales</taxon>
        <taxon>Solirubrobacteraceae</taxon>
        <taxon>environmental samples</taxon>
    </lineage>
</organism>
<name>A0A6J4SUD2_9ACTN</name>
<gene>
    <name evidence="1" type="ORF">AVDCRST_MAG13-2516</name>
</gene>
<dbReference type="Pfam" id="PF13692">
    <property type="entry name" value="Glyco_trans_1_4"/>
    <property type="match status" value="1"/>
</dbReference>
<dbReference type="CDD" id="cd03820">
    <property type="entry name" value="GT4_AmsD-like"/>
    <property type="match status" value="1"/>
</dbReference>
<dbReference type="AlphaFoldDB" id="A0A6J4SUD2"/>
<dbReference type="PANTHER" id="PTHR12526">
    <property type="entry name" value="GLYCOSYLTRANSFERASE"/>
    <property type="match status" value="1"/>
</dbReference>
<reference evidence="1" key="1">
    <citation type="submission" date="2020-02" db="EMBL/GenBank/DDBJ databases">
        <authorList>
            <person name="Meier V. D."/>
        </authorList>
    </citation>
    <scope>NUCLEOTIDE SEQUENCE</scope>
    <source>
        <strain evidence="1">AVDCRST_MAG13</strain>
    </source>
</reference>
<sequence>AFAALGSVVRRRAPRARPPGGRPAVAFLLLHAYGMGGTIRTVLGTAGSLAADCDVEVLSIVRRRDRPFFPVADGVRLTDLDDQRAGATTRPLQRLLRRLPSLLVHEGDHGWHACSAWTDLQLVRRLRALDADVVVATRPALNVIAGRLAPAGVASVGQEHMNFHAHGPGLRREIRAAYRHLDALTVLTDADRRDYAESLAGAATRVVQIPNALPALDGGRSSLDRPIVVAAGRLTRQKGFDLLLEAWAQVVPQRPGWTLRVYGNGTDRRSLHRRLLELGLHNDVRFMGSARHLGRELAKGSVFAFSSRFEGFGMVILEAMSKGLPVVSFDCPRGPGEIIDPGVDGVLVPPGDVPAFAQALLELTGDAQERRRLAEAGLRTVRRYDQAVVGRRWSALVHELAGARSGG</sequence>